<protein>
    <submittedName>
        <fullName evidence="1">Uncharacterized protein</fullName>
    </submittedName>
</protein>
<gene>
    <name evidence="1" type="ORF">IF1G_05411</name>
</gene>
<dbReference type="Proteomes" id="UP000315783">
    <property type="component" value="Unassembled WGS sequence"/>
</dbReference>
<accession>A0A545VZR6</accession>
<evidence type="ECO:0000313" key="1">
    <source>
        <dbReference type="EMBL" id="TQV95582.1"/>
    </source>
</evidence>
<proteinExistence type="predicted"/>
<dbReference type="STRING" id="43265.A0A545VZR6"/>
<keyword evidence="2" id="KW-1185">Reference proteome</keyword>
<comment type="caution">
    <text evidence="1">The sequence shown here is derived from an EMBL/GenBank/DDBJ whole genome shotgun (WGS) entry which is preliminary data.</text>
</comment>
<dbReference type="EMBL" id="SPUK01000007">
    <property type="protein sequence ID" value="TQV95582.1"/>
    <property type="molecule type" value="Genomic_DNA"/>
</dbReference>
<sequence>MTGDELKSVLENATLTCKDAEVAQSRDAGLPLLPSQDPEAAQVPRPFSLELPPGTASVNEVRQYIIDTLVVKHNTTSEYARSVALRWHLGRGFFLHNIPLARFSEIFGNDVGPHLAINVMGAKQRQASQKSDKMWAAWADTVAARNAKVICITGLFASFVVYYTTVSGTSSVHLIPPRQS</sequence>
<reference evidence="1 2" key="1">
    <citation type="journal article" date="2019" name="Appl. Microbiol. Biotechnol.">
        <title>Genome sequence of Isaria javanica and comparative genome analysis insights into family S53 peptidase evolution in fungal entomopathogens.</title>
        <authorList>
            <person name="Lin R."/>
            <person name="Zhang X."/>
            <person name="Xin B."/>
            <person name="Zou M."/>
            <person name="Gao Y."/>
            <person name="Qin F."/>
            <person name="Hu Q."/>
            <person name="Xie B."/>
            <person name="Cheng X."/>
        </authorList>
    </citation>
    <scope>NUCLEOTIDE SEQUENCE [LARGE SCALE GENOMIC DNA]</scope>
    <source>
        <strain evidence="1 2">IJ1G</strain>
    </source>
</reference>
<name>A0A545VZR6_9HYPO</name>
<organism evidence="1 2">
    <name type="scientific">Cordyceps javanica</name>
    <dbReference type="NCBI Taxonomy" id="43265"/>
    <lineage>
        <taxon>Eukaryota</taxon>
        <taxon>Fungi</taxon>
        <taxon>Dikarya</taxon>
        <taxon>Ascomycota</taxon>
        <taxon>Pezizomycotina</taxon>
        <taxon>Sordariomycetes</taxon>
        <taxon>Hypocreomycetidae</taxon>
        <taxon>Hypocreales</taxon>
        <taxon>Cordycipitaceae</taxon>
        <taxon>Cordyceps</taxon>
    </lineage>
</organism>
<dbReference type="AlphaFoldDB" id="A0A545VZR6"/>
<evidence type="ECO:0000313" key="2">
    <source>
        <dbReference type="Proteomes" id="UP000315783"/>
    </source>
</evidence>
<dbReference type="OrthoDB" id="5152050at2759"/>